<protein>
    <submittedName>
        <fullName evidence="1">Glycosyltransferase family 2 protein</fullName>
    </submittedName>
</protein>
<gene>
    <name evidence="1" type="ORF">A6J80_12095</name>
</gene>
<dbReference type="EMBL" id="CP020442">
    <property type="protein sequence ID" value="ARC37018.1"/>
    <property type="molecule type" value="Genomic_DNA"/>
</dbReference>
<evidence type="ECO:0000313" key="2">
    <source>
        <dbReference type="Proteomes" id="UP000191257"/>
    </source>
</evidence>
<proteinExistence type="predicted"/>
<evidence type="ECO:0000313" key="1">
    <source>
        <dbReference type="EMBL" id="ARC37018.1"/>
    </source>
</evidence>
<dbReference type="STRING" id="147645.A6J80_12095"/>
<reference evidence="1" key="1">
    <citation type="submission" date="2017-12" db="EMBL/GenBank/DDBJ databases">
        <title>FDA dAtabase for Regulatory Grade micrObial Sequences (FDA-ARGOS): Supporting development and validation of Infectious Disease Dx tests.</title>
        <authorList>
            <person name="Campos J."/>
            <person name="Goldberg B."/>
            <person name="Tallon L."/>
            <person name="Sadzewicz L."/>
            <person name="Sengamalay N."/>
            <person name="Ott S."/>
            <person name="Godinez A."/>
            <person name="Nagaraj S."/>
            <person name="Vyas G."/>
            <person name="Aluvathingal J."/>
            <person name="Nadendla S."/>
            <person name="Geyer C."/>
            <person name="Nandy P."/>
            <person name="Hobson J."/>
            <person name="Sichtig H."/>
        </authorList>
    </citation>
    <scope>NUCLEOTIDE SEQUENCE</scope>
    <source>
        <strain evidence="1">FDAARGOS_252</strain>
    </source>
</reference>
<name>A0A1V0GT69_9RHOB</name>
<dbReference type="AlphaFoldDB" id="A0A1V0GT69"/>
<organism evidence="1 2">
    <name type="scientific">Paracoccus yeei</name>
    <dbReference type="NCBI Taxonomy" id="147645"/>
    <lineage>
        <taxon>Bacteria</taxon>
        <taxon>Pseudomonadati</taxon>
        <taxon>Pseudomonadota</taxon>
        <taxon>Alphaproteobacteria</taxon>
        <taxon>Rhodobacterales</taxon>
        <taxon>Paracoccaceae</taxon>
        <taxon>Paracoccus</taxon>
    </lineage>
</organism>
<sequence length="341" mass="40329">MPRFFRIFRKKLRLRARRQYLLARAIRRGRALKPVQDRTRRIRPGDILLFMVLRNEKIRLPFFLDYYRRMGVQHFLVVDNGSDDGGREYLTEQMDVSVWLTHASYKESRFGMDWMNWLLRRHGAGHWCVTVDPDEFLIYPHHDSRPLKALTDWLDASAVRSFSAMLLDMYPKGPLNAQPYREGGDPFQIANWFDPANYTIRKNGEYWNLWIQGGPRGRVFFPDNPEKGPALNKIPLVRWERPYVYVSSTHMLLPRSLNMVYDEDGGEKASGCLLHAKFLSTFVEKSAEELSRRQHYADSQEYMAYHSGLQDDPDFWCEESRRLEDWRQLEDLGLISKGNWA</sequence>
<dbReference type="RefSeq" id="WP_080621668.1">
    <property type="nucleotide sequence ID" value="NZ_CAWMZI010000001.1"/>
</dbReference>
<dbReference type="GO" id="GO:0016740">
    <property type="term" value="F:transferase activity"/>
    <property type="evidence" value="ECO:0007669"/>
    <property type="project" value="UniProtKB-KW"/>
</dbReference>
<dbReference type="eggNOG" id="COG0463">
    <property type="taxonomic scope" value="Bacteria"/>
</dbReference>
<dbReference type="Pfam" id="PF13704">
    <property type="entry name" value="Glyco_tranf_2_4"/>
    <property type="match status" value="1"/>
</dbReference>
<keyword evidence="2" id="KW-1185">Reference proteome</keyword>
<dbReference type="KEGG" id="pye:A6J80_12095"/>
<dbReference type="InterPro" id="IPR029044">
    <property type="entry name" value="Nucleotide-diphossugar_trans"/>
</dbReference>
<dbReference type="Proteomes" id="UP000191257">
    <property type="component" value="Chromosome"/>
</dbReference>
<accession>A0A1V0GT69</accession>
<dbReference type="SUPFAM" id="SSF53448">
    <property type="entry name" value="Nucleotide-diphospho-sugar transferases"/>
    <property type="match status" value="1"/>
</dbReference>